<protein>
    <recommendedName>
        <fullName evidence="1">Lon N-terminal domain-containing protein</fullName>
    </recommendedName>
</protein>
<dbReference type="RefSeq" id="WP_133882820.1">
    <property type="nucleotide sequence ID" value="NZ_MWIN01000007.1"/>
</dbReference>
<evidence type="ECO:0000313" key="3">
    <source>
        <dbReference type="Proteomes" id="UP000295341"/>
    </source>
</evidence>
<dbReference type="Pfam" id="PF02190">
    <property type="entry name" value="LON_substr_bdg"/>
    <property type="match status" value="1"/>
</dbReference>
<evidence type="ECO:0000259" key="1">
    <source>
        <dbReference type="PROSITE" id="PS51787"/>
    </source>
</evidence>
<accession>A0A4V3URT5</accession>
<dbReference type="EMBL" id="SOBT01000010">
    <property type="protein sequence ID" value="TDU26634.1"/>
    <property type="molecule type" value="Genomic_DNA"/>
</dbReference>
<dbReference type="PANTHER" id="PTHR46732">
    <property type="entry name" value="ATP-DEPENDENT PROTEASE LA (LON) DOMAIN PROTEIN"/>
    <property type="match status" value="1"/>
</dbReference>
<gene>
    <name evidence="2" type="ORF">DFR24_3663</name>
</gene>
<keyword evidence="3" id="KW-1185">Reference proteome</keyword>
<name>A0A4V3URT5_9GAMM</name>
<sequence length="195" mass="21783">MQTLEIPIFPLNTVLFPGGRLPLRIFEVRYVDMTKACIRDDAVFGVCQILNGAEVGEPAVAAPLGCTARIVEWDVPAAGLFSLVTRGERVFRVLDQHVQPDGLIRAEVIVEEEREVKKLPPSLSMLSAMVGEIIAKIGAQHFEQPARLDDAEWVAYRLAEILPLSRDQKLHLLQERNAWTLLEQVQDAVLKLPAR</sequence>
<dbReference type="InterPro" id="IPR046336">
    <property type="entry name" value="Lon_prtase_N_sf"/>
</dbReference>
<dbReference type="InterPro" id="IPR003111">
    <property type="entry name" value="Lon_prtase_N"/>
</dbReference>
<feature type="domain" description="Lon N-terminal" evidence="1">
    <location>
        <begin position="3"/>
        <end position="193"/>
    </location>
</feature>
<organism evidence="2 3">
    <name type="scientific">Panacagrimonas perspica</name>
    <dbReference type="NCBI Taxonomy" id="381431"/>
    <lineage>
        <taxon>Bacteria</taxon>
        <taxon>Pseudomonadati</taxon>
        <taxon>Pseudomonadota</taxon>
        <taxon>Gammaproteobacteria</taxon>
        <taxon>Nevskiales</taxon>
        <taxon>Nevskiaceae</taxon>
        <taxon>Panacagrimonas</taxon>
    </lineage>
</organism>
<dbReference type="SMART" id="SM00464">
    <property type="entry name" value="LON"/>
    <property type="match status" value="1"/>
</dbReference>
<dbReference type="Gene3D" id="1.10.4060.10">
    <property type="entry name" value="BPP1347 like domain"/>
    <property type="match status" value="1"/>
</dbReference>
<dbReference type="SUPFAM" id="SSF88697">
    <property type="entry name" value="PUA domain-like"/>
    <property type="match status" value="1"/>
</dbReference>
<dbReference type="InterPro" id="IPR015947">
    <property type="entry name" value="PUA-like_sf"/>
</dbReference>
<dbReference type="Proteomes" id="UP000295341">
    <property type="component" value="Unassembled WGS sequence"/>
</dbReference>
<reference evidence="2 3" key="1">
    <citation type="submission" date="2019-03" db="EMBL/GenBank/DDBJ databases">
        <title>Genomic Encyclopedia of Type Strains, Phase IV (KMG-IV): sequencing the most valuable type-strain genomes for metagenomic binning, comparative biology and taxonomic classification.</title>
        <authorList>
            <person name="Goeker M."/>
        </authorList>
    </citation>
    <scope>NUCLEOTIDE SEQUENCE [LARGE SCALE GENOMIC DNA]</scope>
    <source>
        <strain evidence="2 3">DSM 26377</strain>
    </source>
</reference>
<dbReference type="AlphaFoldDB" id="A0A4V3URT5"/>
<dbReference type="OrthoDB" id="8558970at2"/>
<dbReference type="PANTHER" id="PTHR46732:SF8">
    <property type="entry name" value="ATP-DEPENDENT PROTEASE LA (LON) DOMAIN PROTEIN"/>
    <property type="match status" value="1"/>
</dbReference>
<comment type="caution">
    <text evidence="2">The sequence shown here is derived from an EMBL/GenBank/DDBJ whole genome shotgun (WGS) entry which is preliminary data.</text>
</comment>
<dbReference type="PROSITE" id="PS51787">
    <property type="entry name" value="LON_N"/>
    <property type="match status" value="1"/>
</dbReference>
<evidence type="ECO:0000313" key="2">
    <source>
        <dbReference type="EMBL" id="TDU26634.1"/>
    </source>
</evidence>
<dbReference type="Gene3D" id="2.30.130.40">
    <property type="entry name" value="LON domain-like"/>
    <property type="match status" value="1"/>
</dbReference>
<proteinExistence type="predicted"/>